<name>A0ACB9RFB0_9MYRT</name>
<proteinExistence type="predicted"/>
<dbReference type="EMBL" id="CM042883">
    <property type="protein sequence ID" value="KAI4377559.1"/>
    <property type="molecule type" value="Genomic_DNA"/>
</dbReference>
<gene>
    <name evidence="1" type="ORF">MLD38_015164</name>
</gene>
<organism evidence="1 2">
    <name type="scientific">Melastoma candidum</name>
    <dbReference type="NCBI Taxonomy" id="119954"/>
    <lineage>
        <taxon>Eukaryota</taxon>
        <taxon>Viridiplantae</taxon>
        <taxon>Streptophyta</taxon>
        <taxon>Embryophyta</taxon>
        <taxon>Tracheophyta</taxon>
        <taxon>Spermatophyta</taxon>
        <taxon>Magnoliopsida</taxon>
        <taxon>eudicotyledons</taxon>
        <taxon>Gunneridae</taxon>
        <taxon>Pentapetalae</taxon>
        <taxon>rosids</taxon>
        <taxon>malvids</taxon>
        <taxon>Myrtales</taxon>
        <taxon>Melastomataceae</taxon>
        <taxon>Melastomatoideae</taxon>
        <taxon>Melastomateae</taxon>
        <taxon>Melastoma</taxon>
    </lineage>
</organism>
<keyword evidence="2" id="KW-1185">Reference proteome</keyword>
<dbReference type="Proteomes" id="UP001057402">
    <property type="component" value="Chromosome 4"/>
</dbReference>
<comment type="caution">
    <text evidence="1">The sequence shown here is derived from an EMBL/GenBank/DDBJ whole genome shotgun (WGS) entry which is preliminary data.</text>
</comment>
<accession>A0ACB9RFB0</accession>
<evidence type="ECO:0000313" key="1">
    <source>
        <dbReference type="EMBL" id="KAI4377559.1"/>
    </source>
</evidence>
<protein>
    <submittedName>
        <fullName evidence="1">Uncharacterized protein</fullName>
    </submittedName>
</protein>
<reference evidence="2" key="1">
    <citation type="journal article" date="2023" name="Front. Plant Sci.">
        <title>Chromosomal-level genome assembly of Melastoma candidum provides insights into trichome evolution.</title>
        <authorList>
            <person name="Zhong Y."/>
            <person name="Wu W."/>
            <person name="Sun C."/>
            <person name="Zou P."/>
            <person name="Liu Y."/>
            <person name="Dai S."/>
            <person name="Zhou R."/>
        </authorList>
    </citation>
    <scope>NUCLEOTIDE SEQUENCE [LARGE SCALE GENOMIC DNA]</scope>
</reference>
<sequence length="500" mass="56602">MGDEANSWLRRTNFSHTVCHRLDSSALGSVPFTLEDARLRLRPFAVEKQGPACGRGRQDLVVRKQRSLSPLPDTALSDTFREARTERKRFSTPLPQRKDPNKGAKGRSLHKDSRQRSLQSSTSSSSSLGANMVRSSSSVKAVDKVKGRKDGWTKYFDHGSGRVVAVDSADHWEWEVDMSKLFLGLRFAHGAHSRLYHGIYKDEPVAVKIIRVPDDDDGSKTLASRLENQFTREVTLLSHLHHRHVIKFVAASKKPPVYCIVTEYLSEGSLRAYLHKLEDKSIPLQKIIAIALDVARGMEYIHSQGVIHRDLKPENILIDQDFRLKIADFGIACEEKNSCDNLADDPGTYRWMAPEMIKRKSHGRKVDSYSFGLILWEMVAGSIPYEEMTPIQAAFAVVNKNMRPAVPKDCPPALQALIEQCWSAHPEKRPEFWQIVKVLEEFESSLARDGTLTLAGSTCQDHRKGLRHWIQKLGPTHHHHHLHLQLYHSSSLPSLKPKFA</sequence>
<evidence type="ECO:0000313" key="2">
    <source>
        <dbReference type="Proteomes" id="UP001057402"/>
    </source>
</evidence>